<name>A0A0A9BE78_ARUDO</name>
<dbReference type="EMBL" id="GBRH01236294">
    <property type="protein sequence ID" value="JAD61601.1"/>
    <property type="molecule type" value="Transcribed_RNA"/>
</dbReference>
<protein>
    <submittedName>
        <fullName evidence="1">Uncharacterized protein</fullName>
    </submittedName>
</protein>
<reference evidence="1" key="1">
    <citation type="submission" date="2014-09" db="EMBL/GenBank/DDBJ databases">
        <authorList>
            <person name="Magalhaes I.L.F."/>
            <person name="Oliveira U."/>
            <person name="Santos F.R."/>
            <person name="Vidigal T.H.D.A."/>
            <person name="Brescovit A.D."/>
            <person name="Santos A.J."/>
        </authorList>
    </citation>
    <scope>NUCLEOTIDE SEQUENCE</scope>
    <source>
        <tissue evidence="1">Shoot tissue taken approximately 20 cm above the soil surface</tissue>
    </source>
</reference>
<dbReference type="AlphaFoldDB" id="A0A0A9BE78"/>
<organism evidence="1">
    <name type="scientific">Arundo donax</name>
    <name type="common">Giant reed</name>
    <name type="synonym">Donax arundinaceus</name>
    <dbReference type="NCBI Taxonomy" id="35708"/>
    <lineage>
        <taxon>Eukaryota</taxon>
        <taxon>Viridiplantae</taxon>
        <taxon>Streptophyta</taxon>
        <taxon>Embryophyta</taxon>
        <taxon>Tracheophyta</taxon>
        <taxon>Spermatophyta</taxon>
        <taxon>Magnoliopsida</taxon>
        <taxon>Liliopsida</taxon>
        <taxon>Poales</taxon>
        <taxon>Poaceae</taxon>
        <taxon>PACMAD clade</taxon>
        <taxon>Arundinoideae</taxon>
        <taxon>Arundineae</taxon>
        <taxon>Arundo</taxon>
    </lineage>
</organism>
<sequence length="24" mass="2716">MVLHKTRVTLSTHITNDLLAHSEV</sequence>
<proteinExistence type="predicted"/>
<accession>A0A0A9BE78</accession>
<reference evidence="1" key="2">
    <citation type="journal article" date="2015" name="Data Brief">
        <title>Shoot transcriptome of the giant reed, Arundo donax.</title>
        <authorList>
            <person name="Barrero R.A."/>
            <person name="Guerrero F.D."/>
            <person name="Moolhuijzen P."/>
            <person name="Goolsby J.A."/>
            <person name="Tidwell J."/>
            <person name="Bellgard S.E."/>
            <person name="Bellgard M.I."/>
        </authorList>
    </citation>
    <scope>NUCLEOTIDE SEQUENCE</scope>
    <source>
        <tissue evidence="1">Shoot tissue taken approximately 20 cm above the soil surface</tissue>
    </source>
</reference>
<evidence type="ECO:0000313" key="1">
    <source>
        <dbReference type="EMBL" id="JAD61601.1"/>
    </source>
</evidence>